<dbReference type="InterPro" id="IPR036390">
    <property type="entry name" value="WH_DNA-bd_sf"/>
</dbReference>
<dbReference type="PROSITE" id="PS50931">
    <property type="entry name" value="HTH_LYSR"/>
    <property type="match status" value="1"/>
</dbReference>
<evidence type="ECO:0000313" key="7">
    <source>
        <dbReference type="Proteomes" id="UP000070529"/>
    </source>
</evidence>
<dbReference type="InterPro" id="IPR058163">
    <property type="entry name" value="LysR-type_TF_proteobact-type"/>
</dbReference>
<dbReference type="OrthoDB" id="9786526at2"/>
<dbReference type="PANTHER" id="PTHR30537">
    <property type="entry name" value="HTH-TYPE TRANSCRIPTIONAL REGULATOR"/>
    <property type="match status" value="1"/>
</dbReference>
<reference evidence="6 7" key="1">
    <citation type="submission" date="2015-11" db="EMBL/GenBank/DDBJ databases">
        <title>Genomic Taxonomy of the Vibrionaceae.</title>
        <authorList>
            <person name="Gomez-Gil B."/>
            <person name="Enciso-Ibarra J."/>
        </authorList>
    </citation>
    <scope>NUCLEOTIDE SEQUENCE [LARGE SCALE GENOMIC DNA]</scope>
    <source>
        <strain evidence="6 7">CAIM 912</strain>
    </source>
</reference>
<dbReference type="InterPro" id="IPR036388">
    <property type="entry name" value="WH-like_DNA-bd_sf"/>
</dbReference>
<dbReference type="PRINTS" id="PR00039">
    <property type="entry name" value="HTHLYSR"/>
</dbReference>
<keyword evidence="2" id="KW-0805">Transcription regulation</keyword>
<dbReference type="Pfam" id="PF03466">
    <property type="entry name" value="LysR_substrate"/>
    <property type="match status" value="1"/>
</dbReference>
<dbReference type="InterPro" id="IPR005119">
    <property type="entry name" value="LysR_subst-bd"/>
</dbReference>
<dbReference type="EMBL" id="LNTY01000025">
    <property type="protein sequence ID" value="KXF82344.1"/>
    <property type="molecule type" value="Genomic_DNA"/>
</dbReference>
<dbReference type="CDD" id="cd08422">
    <property type="entry name" value="PBP2_CrgA_like"/>
    <property type="match status" value="1"/>
</dbReference>
<dbReference type="PANTHER" id="PTHR30537:SF5">
    <property type="entry name" value="HTH-TYPE TRANSCRIPTIONAL ACTIVATOR TTDR-RELATED"/>
    <property type="match status" value="1"/>
</dbReference>
<dbReference type="Proteomes" id="UP000070529">
    <property type="component" value="Unassembled WGS sequence"/>
</dbReference>
<dbReference type="GO" id="GO:0006351">
    <property type="term" value="P:DNA-templated transcription"/>
    <property type="evidence" value="ECO:0007669"/>
    <property type="project" value="TreeGrafter"/>
</dbReference>
<feature type="domain" description="HTH lysR-type" evidence="5">
    <location>
        <begin position="10"/>
        <end position="67"/>
    </location>
</feature>
<dbReference type="GO" id="GO:0003700">
    <property type="term" value="F:DNA-binding transcription factor activity"/>
    <property type="evidence" value="ECO:0007669"/>
    <property type="project" value="InterPro"/>
</dbReference>
<dbReference type="Pfam" id="PF00126">
    <property type="entry name" value="HTH_1"/>
    <property type="match status" value="1"/>
</dbReference>
<dbReference type="GO" id="GO:0043565">
    <property type="term" value="F:sequence-specific DNA binding"/>
    <property type="evidence" value="ECO:0007669"/>
    <property type="project" value="TreeGrafter"/>
</dbReference>
<name>A0A135IAD6_9GAMM</name>
<evidence type="ECO:0000256" key="2">
    <source>
        <dbReference type="ARBA" id="ARBA00023015"/>
    </source>
</evidence>
<evidence type="ECO:0000259" key="5">
    <source>
        <dbReference type="PROSITE" id="PS50931"/>
    </source>
</evidence>
<comment type="similarity">
    <text evidence="1">Belongs to the LysR transcriptional regulatory family.</text>
</comment>
<protein>
    <submittedName>
        <fullName evidence="6">LysR family transcriptional regulator</fullName>
    </submittedName>
</protein>
<gene>
    <name evidence="6" type="ORF">ATN88_09305</name>
</gene>
<organism evidence="6 7">
    <name type="scientific">Enterovibrio coralii</name>
    <dbReference type="NCBI Taxonomy" id="294935"/>
    <lineage>
        <taxon>Bacteria</taxon>
        <taxon>Pseudomonadati</taxon>
        <taxon>Pseudomonadota</taxon>
        <taxon>Gammaproteobacteria</taxon>
        <taxon>Vibrionales</taxon>
        <taxon>Vibrionaceae</taxon>
        <taxon>Enterovibrio</taxon>
    </lineage>
</organism>
<evidence type="ECO:0000256" key="1">
    <source>
        <dbReference type="ARBA" id="ARBA00009437"/>
    </source>
</evidence>
<dbReference type="RefSeq" id="WP_067413704.1">
    <property type="nucleotide sequence ID" value="NZ_LNTY01000025.1"/>
</dbReference>
<dbReference type="STRING" id="294935.ATN88_09305"/>
<proteinExistence type="inferred from homology"/>
<dbReference type="SUPFAM" id="SSF53850">
    <property type="entry name" value="Periplasmic binding protein-like II"/>
    <property type="match status" value="1"/>
</dbReference>
<accession>A0A135IAD6</accession>
<dbReference type="InterPro" id="IPR000847">
    <property type="entry name" value="LysR_HTH_N"/>
</dbReference>
<keyword evidence="3" id="KW-0238">DNA-binding</keyword>
<evidence type="ECO:0000256" key="3">
    <source>
        <dbReference type="ARBA" id="ARBA00023125"/>
    </source>
</evidence>
<sequence length="308" mass="34312">MNTNSDSLSTNLQDIRAFVAIAEAGSFSKAAEKLNTSRAHMSRQLSQLEARLGVQLIIRTTRSQRLTSAGEAFFTRCQAALMQIDDAITHASTDGDLMKGSIAVNCVGGIIGETLVGNAIHQFCAEHPDIHIELDFSSERVDLVQSRFDLVLRMGVLEDSRLIGREMGEILIGTYAAPSYLARRGRLTHPHQLREHDCLTGSVTKWKYVPTNKNEKTVEVEVSGNLQCKNGHVLYQSALKGNGICRLPDLYCQQAVVDGSLESVFEEWKVDKVPLYLLYHRDRHQPARLKALIQYLMVKIPPQLVAKI</sequence>
<dbReference type="FunFam" id="1.10.10.10:FF:000001">
    <property type="entry name" value="LysR family transcriptional regulator"/>
    <property type="match status" value="1"/>
</dbReference>
<dbReference type="SUPFAM" id="SSF46785">
    <property type="entry name" value="Winged helix' DNA-binding domain"/>
    <property type="match status" value="1"/>
</dbReference>
<dbReference type="AlphaFoldDB" id="A0A135IAD6"/>
<evidence type="ECO:0000313" key="6">
    <source>
        <dbReference type="EMBL" id="KXF82344.1"/>
    </source>
</evidence>
<keyword evidence="4" id="KW-0804">Transcription</keyword>
<comment type="caution">
    <text evidence="6">The sequence shown here is derived from an EMBL/GenBank/DDBJ whole genome shotgun (WGS) entry which is preliminary data.</text>
</comment>
<evidence type="ECO:0000256" key="4">
    <source>
        <dbReference type="ARBA" id="ARBA00023163"/>
    </source>
</evidence>
<dbReference type="Gene3D" id="1.10.10.10">
    <property type="entry name" value="Winged helix-like DNA-binding domain superfamily/Winged helix DNA-binding domain"/>
    <property type="match status" value="1"/>
</dbReference>
<keyword evidence="7" id="KW-1185">Reference proteome</keyword>
<dbReference type="Gene3D" id="3.40.190.290">
    <property type="match status" value="1"/>
</dbReference>